<dbReference type="PANTHER" id="PTHR12124">
    <property type="entry name" value="POLYMYOSITIS/SCLERODERMA AUTOANTIGEN-RELATED"/>
    <property type="match status" value="1"/>
</dbReference>
<sequence>MRERLTAAREIAVDLESHSYRSYRGFVCLMQVSTREEDYLVDTLELRGALHSLNDVFTDPRVTKVLHGCDSDVLWLQRDFGLYLVGVFDTGQAARVLEFPSFSLAHLLKSYCGVTANKTYQMADWRLRPLTAEMITYAREDTHYLLYIYDQLKSELEACQRSAAVWQRSAELCRQAYHTVPYSPSDHLTLLRRQNASTLTAPQLAVHRALFGWRDGLARSEDESCAYVLPNHILLKLAQAVPRTAEQLRLLCHPLPPLLNYHTPSLLETIAAAADGTAAAAPDAAATAAAPSAAPPRAQYPQPPQPLPSAPAMPSGGSGGYGGGAG</sequence>
<dbReference type="GO" id="GO:0071040">
    <property type="term" value="P:nuclear polyadenylation-dependent antisense transcript catabolic process"/>
    <property type="evidence" value="ECO:0007669"/>
    <property type="project" value="TreeGrafter"/>
</dbReference>
<dbReference type="InterPro" id="IPR002562">
    <property type="entry name" value="3'-5'_exonuclease_dom"/>
</dbReference>
<evidence type="ECO:0000256" key="4">
    <source>
        <dbReference type="ARBA" id="ARBA00022839"/>
    </source>
</evidence>
<dbReference type="KEGG" id="ehx:EMIHUDRAFT_419006"/>
<dbReference type="SUPFAM" id="SSF53098">
    <property type="entry name" value="Ribonuclease H-like"/>
    <property type="match status" value="1"/>
</dbReference>
<dbReference type="GO" id="GO:0000467">
    <property type="term" value="P:exonucleolytic trimming to generate mature 3'-end of 5.8S rRNA from tricistronic rRNA transcript (SSU-rRNA, 5.8S rRNA, LSU-rRNA)"/>
    <property type="evidence" value="ECO:0007669"/>
    <property type="project" value="InterPro"/>
</dbReference>
<feature type="region of interest" description="Disordered" evidence="6">
    <location>
        <begin position="285"/>
        <end position="326"/>
    </location>
</feature>
<dbReference type="InterPro" id="IPR002121">
    <property type="entry name" value="HRDC_dom"/>
</dbReference>
<dbReference type="GO" id="GO:0071036">
    <property type="term" value="P:nuclear polyadenylation-dependent snoRNA catabolic process"/>
    <property type="evidence" value="ECO:0007669"/>
    <property type="project" value="TreeGrafter"/>
</dbReference>
<dbReference type="GO" id="GO:0071037">
    <property type="term" value="P:nuclear polyadenylation-dependent snRNA catabolic process"/>
    <property type="evidence" value="ECO:0007669"/>
    <property type="project" value="TreeGrafter"/>
</dbReference>
<evidence type="ECO:0000256" key="1">
    <source>
        <dbReference type="ARBA" id="ARBA00004123"/>
    </source>
</evidence>
<evidence type="ECO:0000256" key="5">
    <source>
        <dbReference type="ARBA" id="ARBA00023242"/>
    </source>
</evidence>
<dbReference type="Gene3D" id="1.10.150.80">
    <property type="entry name" value="HRDC domain"/>
    <property type="match status" value="1"/>
</dbReference>
<dbReference type="GO" id="GO:0000166">
    <property type="term" value="F:nucleotide binding"/>
    <property type="evidence" value="ECO:0007669"/>
    <property type="project" value="InterPro"/>
</dbReference>
<evidence type="ECO:0000256" key="2">
    <source>
        <dbReference type="ARBA" id="ARBA00022722"/>
    </source>
</evidence>
<dbReference type="GO" id="GO:0071039">
    <property type="term" value="P:nuclear polyadenylation-dependent CUT catabolic process"/>
    <property type="evidence" value="ECO:0007669"/>
    <property type="project" value="TreeGrafter"/>
</dbReference>
<dbReference type="EnsemblProtists" id="EOD22656">
    <property type="protein sequence ID" value="EOD22656"/>
    <property type="gene ID" value="EMIHUDRAFT_419006"/>
</dbReference>
<dbReference type="OMA" id="LIPCESS"/>
<evidence type="ECO:0000256" key="6">
    <source>
        <dbReference type="SAM" id="MobiDB-lite"/>
    </source>
</evidence>
<evidence type="ECO:0000313" key="9">
    <source>
        <dbReference type="Proteomes" id="UP000013827"/>
    </source>
</evidence>
<reference evidence="8" key="2">
    <citation type="submission" date="2024-10" db="UniProtKB">
        <authorList>
            <consortium name="EnsemblProtists"/>
        </authorList>
    </citation>
    <scope>IDENTIFICATION</scope>
</reference>
<dbReference type="InterPro" id="IPR010997">
    <property type="entry name" value="HRDC-like_sf"/>
</dbReference>
<keyword evidence="4" id="KW-0269">Exonuclease</keyword>
<dbReference type="RefSeq" id="XP_005775085.1">
    <property type="nucleotide sequence ID" value="XM_005775028.1"/>
</dbReference>
<dbReference type="GO" id="GO:0000175">
    <property type="term" value="F:3'-5'-RNA exonuclease activity"/>
    <property type="evidence" value="ECO:0007669"/>
    <property type="project" value="InterPro"/>
</dbReference>
<dbReference type="GO" id="GO:0005730">
    <property type="term" value="C:nucleolus"/>
    <property type="evidence" value="ECO:0007669"/>
    <property type="project" value="TreeGrafter"/>
</dbReference>
<dbReference type="SMART" id="SM00341">
    <property type="entry name" value="HRDC"/>
    <property type="match status" value="1"/>
</dbReference>
<dbReference type="Proteomes" id="UP000013827">
    <property type="component" value="Unassembled WGS sequence"/>
</dbReference>
<keyword evidence="5" id="KW-0539">Nucleus</keyword>
<dbReference type="GO" id="GO:0071051">
    <property type="term" value="P:poly(A)-dependent snoRNA 3'-end processing"/>
    <property type="evidence" value="ECO:0007669"/>
    <property type="project" value="TreeGrafter"/>
</dbReference>
<feature type="compositionally biased region" description="Low complexity" evidence="6">
    <location>
        <begin position="285"/>
        <end position="300"/>
    </location>
</feature>
<dbReference type="InterPro" id="IPR036397">
    <property type="entry name" value="RNaseH_sf"/>
</dbReference>
<dbReference type="FunFam" id="1.10.150.80:FF:000001">
    <property type="entry name" value="Putative exosome component 10"/>
    <property type="match status" value="1"/>
</dbReference>
<dbReference type="STRING" id="2903.R1EI49"/>
<dbReference type="InterPro" id="IPR049559">
    <property type="entry name" value="Rrp6p-like_exo"/>
</dbReference>
<dbReference type="GO" id="GO:0071044">
    <property type="term" value="P:histone mRNA catabolic process"/>
    <property type="evidence" value="ECO:0007669"/>
    <property type="project" value="TreeGrafter"/>
</dbReference>
<dbReference type="GO" id="GO:0071038">
    <property type="term" value="P:TRAMP-dependent tRNA surveillance pathway"/>
    <property type="evidence" value="ECO:0007669"/>
    <property type="project" value="TreeGrafter"/>
</dbReference>
<dbReference type="CDD" id="cd06147">
    <property type="entry name" value="Rrp6p_like_exo"/>
    <property type="match status" value="1"/>
</dbReference>
<evidence type="ECO:0000259" key="7">
    <source>
        <dbReference type="PROSITE" id="PS50967"/>
    </source>
</evidence>
<organism evidence="8 9">
    <name type="scientific">Emiliania huxleyi (strain CCMP1516)</name>
    <dbReference type="NCBI Taxonomy" id="280463"/>
    <lineage>
        <taxon>Eukaryota</taxon>
        <taxon>Haptista</taxon>
        <taxon>Haptophyta</taxon>
        <taxon>Prymnesiophyceae</taxon>
        <taxon>Isochrysidales</taxon>
        <taxon>Noelaerhabdaceae</taxon>
        <taxon>Emiliania</taxon>
    </lineage>
</organism>
<dbReference type="SUPFAM" id="SSF47819">
    <property type="entry name" value="HRDC-like"/>
    <property type="match status" value="1"/>
</dbReference>
<feature type="compositionally biased region" description="Gly residues" evidence="6">
    <location>
        <begin position="316"/>
        <end position="326"/>
    </location>
</feature>
<name>A0A0D3JGM1_EMIH1</name>
<dbReference type="Gene3D" id="3.30.420.10">
    <property type="entry name" value="Ribonuclease H-like superfamily/Ribonuclease H"/>
    <property type="match status" value="1"/>
</dbReference>
<dbReference type="GO" id="GO:0000176">
    <property type="term" value="C:nuclear exosome (RNase complex)"/>
    <property type="evidence" value="ECO:0007669"/>
    <property type="project" value="TreeGrafter"/>
</dbReference>
<dbReference type="HOGENOM" id="CLU_042387_2_0_1"/>
<dbReference type="SMART" id="SM00474">
    <property type="entry name" value="35EXOc"/>
    <property type="match status" value="1"/>
</dbReference>
<dbReference type="InterPro" id="IPR012337">
    <property type="entry name" value="RNaseH-like_sf"/>
</dbReference>
<evidence type="ECO:0000313" key="8">
    <source>
        <dbReference type="EnsemblProtists" id="EOD22656"/>
    </source>
</evidence>
<evidence type="ECO:0000256" key="3">
    <source>
        <dbReference type="ARBA" id="ARBA00022801"/>
    </source>
</evidence>
<dbReference type="Pfam" id="PF01612">
    <property type="entry name" value="DNA_pol_A_exo1"/>
    <property type="match status" value="1"/>
</dbReference>
<keyword evidence="3" id="KW-0378">Hydrolase</keyword>
<dbReference type="Pfam" id="PF00570">
    <property type="entry name" value="HRDC"/>
    <property type="match status" value="1"/>
</dbReference>
<feature type="compositionally biased region" description="Pro residues" evidence="6">
    <location>
        <begin position="301"/>
        <end position="311"/>
    </location>
</feature>
<feature type="domain" description="HRDC" evidence="7">
    <location>
        <begin position="200"/>
        <end position="280"/>
    </location>
</feature>
<accession>A0A0D3JGM1</accession>
<dbReference type="PANTHER" id="PTHR12124:SF47">
    <property type="entry name" value="EXOSOME COMPONENT 10"/>
    <property type="match status" value="1"/>
</dbReference>
<dbReference type="AlphaFoldDB" id="A0A0D3JGM1"/>
<reference evidence="9" key="1">
    <citation type="journal article" date="2013" name="Nature">
        <title>Pan genome of the phytoplankton Emiliania underpins its global distribution.</title>
        <authorList>
            <person name="Read B.A."/>
            <person name="Kegel J."/>
            <person name="Klute M.J."/>
            <person name="Kuo A."/>
            <person name="Lefebvre S.C."/>
            <person name="Maumus F."/>
            <person name="Mayer C."/>
            <person name="Miller J."/>
            <person name="Monier A."/>
            <person name="Salamov A."/>
            <person name="Young J."/>
            <person name="Aguilar M."/>
            <person name="Claverie J.M."/>
            <person name="Frickenhaus S."/>
            <person name="Gonzalez K."/>
            <person name="Herman E.K."/>
            <person name="Lin Y.C."/>
            <person name="Napier J."/>
            <person name="Ogata H."/>
            <person name="Sarno A.F."/>
            <person name="Shmutz J."/>
            <person name="Schroeder D."/>
            <person name="de Vargas C."/>
            <person name="Verret F."/>
            <person name="von Dassow P."/>
            <person name="Valentin K."/>
            <person name="Van de Peer Y."/>
            <person name="Wheeler G."/>
            <person name="Dacks J.B."/>
            <person name="Delwiche C.F."/>
            <person name="Dyhrman S.T."/>
            <person name="Glockner G."/>
            <person name="John U."/>
            <person name="Richards T."/>
            <person name="Worden A.Z."/>
            <person name="Zhang X."/>
            <person name="Grigoriev I.V."/>
            <person name="Allen A.E."/>
            <person name="Bidle K."/>
            <person name="Borodovsky M."/>
            <person name="Bowler C."/>
            <person name="Brownlee C."/>
            <person name="Cock J.M."/>
            <person name="Elias M."/>
            <person name="Gladyshev V.N."/>
            <person name="Groth M."/>
            <person name="Guda C."/>
            <person name="Hadaegh A."/>
            <person name="Iglesias-Rodriguez M.D."/>
            <person name="Jenkins J."/>
            <person name="Jones B.M."/>
            <person name="Lawson T."/>
            <person name="Leese F."/>
            <person name="Lindquist E."/>
            <person name="Lobanov A."/>
            <person name="Lomsadze A."/>
            <person name="Malik S.B."/>
            <person name="Marsh M.E."/>
            <person name="Mackinder L."/>
            <person name="Mock T."/>
            <person name="Mueller-Roeber B."/>
            <person name="Pagarete A."/>
            <person name="Parker M."/>
            <person name="Probert I."/>
            <person name="Quesneville H."/>
            <person name="Raines C."/>
            <person name="Rensing S.A."/>
            <person name="Riano-Pachon D.M."/>
            <person name="Richier S."/>
            <person name="Rokitta S."/>
            <person name="Shiraiwa Y."/>
            <person name="Soanes D.M."/>
            <person name="van der Giezen M."/>
            <person name="Wahlund T.M."/>
            <person name="Williams B."/>
            <person name="Wilson W."/>
            <person name="Wolfe G."/>
            <person name="Wurch L.L."/>
        </authorList>
    </citation>
    <scope>NUCLEOTIDE SEQUENCE</scope>
</reference>
<dbReference type="InterPro" id="IPR045092">
    <property type="entry name" value="Rrp6-like"/>
</dbReference>
<proteinExistence type="predicted"/>
<keyword evidence="9" id="KW-1185">Reference proteome</keyword>
<dbReference type="GO" id="GO:0071035">
    <property type="term" value="P:nuclear polyadenylation-dependent rRNA catabolic process"/>
    <property type="evidence" value="ECO:0007669"/>
    <property type="project" value="TreeGrafter"/>
</dbReference>
<dbReference type="GO" id="GO:0003727">
    <property type="term" value="F:single-stranded RNA binding"/>
    <property type="evidence" value="ECO:0007669"/>
    <property type="project" value="TreeGrafter"/>
</dbReference>
<comment type="subcellular location">
    <subcellularLocation>
        <location evidence="1">Nucleus</location>
    </subcellularLocation>
</comment>
<keyword evidence="2" id="KW-0540">Nuclease</keyword>
<dbReference type="InterPro" id="IPR044876">
    <property type="entry name" value="HRDC_dom_sf"/>
</dbReference>
<dbReference type="PROSITE" id="PS50967">
    <property type="entry name" value="HRDC"/>
    <property type="match status" value="1"/>
</dbReference>
<dbReference type="PaxDb" id="2903-EOD22656"/>
<dbReference type="eggNOG" id="KOG2206">
    <property type="taxonomic scope" value="Eukaryota"/>
</dbReference>
<dbReference type="GeneID" id="17268209"/>
<protein>
    <recommendedName>
        <fullName evidence="7">HRDC domain-containing protein</fullName>
    </recommendedName>
</protein>